<dbReference type="Proteomes" id="UP001189429">
    <property type="component" value="Unassembled WGS sequence"/>
</dbReference>
<comment type="caution">
    <text evidence="2">The sequence shown here is derived from an EMBL/GenBank/DDBJ whole genome shotgun (WGS) entry which is preliminary data.</text>
</comment>
<name>A0ABN9S1R3_9DINO</name>
<evidence type="ECO:0008006" key="4">
    <source>
        <dbReference type="Google" id="ProtNLM"/>
    </source>
</evidence>
<sequence length="128" mass="13322">MPRGARSASLSAAYLLGIVATELVVFDCGPLHLAHGFYSASLPSLVQWPHALRDSLAGCSACCGLGGTLGAAARPGGGHWRRRPCSRHQACSASAVPSCARLPSWTRSPLAGERRQRSTSRRSAAGTP</sequence>
<accession>A0ABN9S1R3</accession>
<proteinExistence type="predicted"/>
<gene>
    <name evidence="2" type="ORF">PCOR1329_LOCUS24673</name>
</gene>
<keyword evidence="3" id="KW-1185">Reference proteome</keyword>
<evidence type="ECO:0000313" key="3">
    <source>
        <dbReference type="Proteomes" id="UP001189429"/>
    </source>
</evidence>
<organism evidence="2 3">
    <name type="scientific">Prorocentrum cordatum</name>
    <dbReference type="NCBI Taxonomy" id="2364126"/>
    <lineage>
        <taxon>Eukaryota</taxon>
        <taxon>Sar</taxon>
        <taxon>Alveolata</taxon>
        <taxon>Dinophyceae</taxon>
        <taxon>Prorocentrales</taxon>
        <taxon>Prorocentraceae</taxon>
        <taxon>Prorocentrum</taxon>
    </lineage>
</organism>
<evidence type="ECO:0000313" key="2">
    <source>
        <dbReference type="EMBL" id="CAK0824207.1"/>
    </source>
</evidence>
<feature type="region of interest" description="Disordered" evidence="1">
    <location>
        <begin position="104"/>
        <end position="128"/>
    </location>
</feature>
<evidence type="ECO:0000256" key="1">
    <source>
        <dbReference type="SAM" id="MobiDB-lite"/>
    </source>
</evidence>
<reference evidence="2" key="1">
    <citation type="submission" date="2023-10" db="EMBL/GenBank/DDBJ databases">
        <authorList>
            <person name="Chen Y."/>
            <person name="Shah S."/>
            <person name="Dougan E. K."/>
            <person name="Thang M."/>
            <person name="Chan C."/>
        </authorList>
    </citation>
    <scope>NUCLEOTIDE SEQUENCE [LARGE SCALE GENOMIC DNA]</scope>
</reference>
<protein>
    <recommendedName>
        <fullName evidence="4">Mannosyltransferase</fullName>
    </recommendedName>
</protein>
<dbReference type="EMBL" id="CAUYUJ010008535">
    <property type="protein sequence ID" value="CAK0824207.1"/>
    <property type="molecule type" value="Genomic_DNA"/>
</dbReference>